<gene>
    <name evidence="6" type="ORF">ENL43_01765</name>
</gene>
<keyword evidence="3" id="KW-0238">DNA-binding</keyword>
<dbReference type="SUPFAM" id="SSF56349">
    <property type="entry name" value="DNA breaking-rejoining enzymes"/>
    <property type="match status" value="1"/>
</dbReference>
<protein>
    <recommendedName>
        <fullName evidence="5">Tyr recombinase domain-containing protein</fullName>
    </recommendedName>
</protein>
<dbReference type="InterPro" id="IPR010998">
    <property type="entry name" value="Integrase_recombinase_N"/>
</dbReference>
<name>A0A7V5HPW5_UNCW3</name>
<dbReference type="InterPro" id="IPR004107">
    <property type="entry name" value="Integrase_SAM-like_N"/>
</dbReference>
<dbReference type="AlphaFoldDB" id="A0A7V5HPW5"/>
<dbReference type="Gene3D" id="1.10.150.130">
    <property type="match status" value="1"/>
</dbReference>
<dbReference type="PANTHER" id="PTHR30349">
    <property type="entry name" value="PHAGE INTEGRASE-RELATED"/>
    <property type="match status" value="1"/>
</dbReference>
<keyword evidence="2" id="KW-0229">DNA integration</keyword>
<dbReference type="Proteomes" id="UP000886050">
    <property type="component" value="Unassembled WGS sequence"/>
</dbReference>
<sequence>MHYSPEGIHKYLREIEQHRTLYKGKNLKYVKDNWIFYWRFLSYLQDIGYRPRTLQRYHEKLRMFLNWIGNKSLRRIKKKDVEEYLLYLKNERHIVPYAIRYVKEAIGIFFAYIMRFARIKVNPTANLGIRIHYKQPKKMDYFTREEVAMLVKKPLQELKMIDRTDFPTNYSYRGRIYTIKMQYLILKLMISTGIRPCEVTNIEPEDFQPEELRLRVRTKGNQQYIMKERHVFITEKTVKELQELLVLQKSIRRPESENRLFIHYFGGKLSSSYPNVIVKYWALRCGIRRNVYAYMIRYTYCTRLVENGVDVYSLKKLMGHKQMVVTLKHYLKLTPTEIRREWKEFNPLKKEVVS</sequence>
<proteinExistence type="inferred from homology"/>
<evidence type="ECO:0000256" key="4">
    <source>
        <dbReference type="ARBA" id="ARBA00023172"/>
    </source>
</evidence>
<comment type="caution">
    <text evidence="6">The sequence shown here is derived from an EMBL/GenBank/DDBJ whole genome shotgun (WGS) entry which is preliminary data.</text>
</comment>
<evidence type="ECO:0000256" key="1">
    <source>
        <dbReference type="ARBA" id="ARBA00008857"/>
    </source>
</evidence>
<dbReference type="PANTHER" id="PTHR30349:SF41">
    <property type="entry name" value="INTEGRASE_RECOMBINASE PROTEIN MJ0367-RELATED"/>
    <property type="match status" value="1"/>
</dbReference>
<dbReference type="EMBL" id="DRTX01000097">
    <property type="protein sequence ID" value="HHF53076.1"/>
    <property type="molecule type" value="Genomic_DNA"/>
</dbReference>
<dbReference type="InterPro" id="IPR013762">
    <property type="entry name" value="Integrase-like_cat_sf"/>
</dbReference>
<dbReference type="InterPro" id="IPR011010">
    <property type="entry name" value="DNA_brk_join_enz"/>
</dbReference>
<evidence type="ECO:0000256" key="2">
    <source>
        <dbReference type="ARBA" id="ARBA00022908"/>
    </source>
</evidence>
<dbReference type="PROSITE" id="PS51898">
    <property type="entry name" value="TYR_RECOMBINASE"/>
    <property type="match status" value="1"/>
</dbReference>
<feature type="domain" description="Tyr recombinase" evidence="5">
    <location>
        <begin position="137"/>
        <end position="343"/>
    </location>
</feature>
<evidence type="ECO:0000256" key="3">
    <source>
        <dbReference type="ARBA" id="ARBA00023125"/>
    </source>
</evidence>
<keyword evidence="4" id="KW-0233">DNA recombination</keyword>
<dbReference type="Pfam" id="PF13495">
    <property type="entry name" value="Phage_int_SAM_4"/>
    <property type="match status" value="1"/>
</dbReference>
<evidence type="ECO:0000313" key="6">
    <source>
        <dbReference type="EMBL" id="HHF53076.1"/>
    </source>
</evidence>
<evidence type="ECO:0000259" key="5">
    <source>
        <dbReference type="PROSITE" id="PS51898"/>
    </source>
</evidence>
<accession>A0A7V5HPW5</accession>
<dbReference type="GO" id="GO:0015074">
    <property type="term" value="P:DNA integration"/>
    <property type="evidence" value="ECO:0007669"/>
    <property type="project" value="UniProtKB-KW"/>
</dbReference>
<dbReference type="CDD" id="cd00397">
    <property type="entry name" value="DNA_BRE_C"/>
    <property type="match status" value="1"/>
</dbReference>
<dbReference type="GO" id="GO:0006310">
    <property type="term" value="P:DNA recombination"/>
    <property type="evidence" value="ECO:0007669"/>
    <property type="project" value="UniProtKB-KW"/>
</dbReference>
<dbReference type="InterPro" id="IPR050090">
    <property type="entry name" value="Tyrosine_recombinase_XerCD"/>
</dbReference>
<dbReference type="Gene3D" id="1.10.443.10">
    <property type="entry name" value="Intergrase catalytic core"/>
    <property type="match status" value="1"/>
</dbReference>
<dbReference type="GO" id="GO:0003677">
    <property type="term" value="F:DNA binding"/>
    <property type="evidence" value="ECO:0007669"/>
    <property type="project" value="UniProtKB-KW"/>
</dbReference>
<dbReference type="Pfam" id="PF00589">
    <property type="entry name" value="Phage_integrase"/>
    <property type="match status" value="1"/>
</dbReference>
<comment type="similarity">
    <text evidence="1">Belongs to the 'phage' integrase family.</text>
</comment>
<reference evidence="6" key="1">
    <citation type="journal article" date="2020" name="mSystems">
        <title>Genome- and Community-Level Interaction Insights into Carbon Utilization and Element Cycling Functions of Hydrothermarchaeota in Hydrothermal Sediment.</title>
        <authorList>
            <person name="Zhou Z."/>
            <person name="Liu Y."/>
            <person name="Xu W."/>
            <person name="Pan J."/>
            <person name="Luo Z.H."/>
            <person name="Li M."/>
        </authorList>
    </citation>
    <scope>NUCLEOTIDE SEQUENCE [LARGE SCALE GENOMIC DNA]</scope>
    <source>
        <strain evidence="6">HyVt-96</strain>
    </source>
</reference>
<organism evidence="6">
    <name type="scientific">candidate division WOR-3 bacterium</name>
    <dbReference type="NCBI Taxonomy" id="2052148"/>
    <lineage>
        <taxon>Bacteria</taxon>
        <taxon>Bacteria division WOR-3</taxon>
    </lineage>
</organism>
<dbReference type="InterPro" id="IPR002104">
    <property type="entry name" value="Integrase_catalytic"/>
</dbReference>